<dbReference type="Pfam" id="PF00239">
    <property type="entry name" value="Resolvase"/>
    <property type="match status" value="1"/>
</dbReference>
<dbReference type="SUPFAM" id="SSF53041">
    <property type="entry name" value="Resolvase-like"/>
    <property type="match status" value="1"/>
</dbReference>
<sequence length="201" mass="22899">MVVMKYAFAYLRVSTEEQTVLNQKLAMQGWAHSHDFQILDYFEDSSISGKTAAIGRKGFQELLRIIALESVDAVLVYELSRVGRTFWDTLEAIKAIEHYTPLISCSPRETFLQTTEPSIRKLMLGILTWVAERERELLVQRTKDGIIRAKSVGKHIGRPRKILNTTDLINHLSQNKSKLKIAKELGVSKATLYKNLRNLAP</sequence>
<dbReference type="GO" id="GO:0000150">
    <property type="term" value="F:DNA strand exchange activity"/>
    <property type="evidence" value="ECO:0007669"/>
    <property type="project" value="InterPro"/>
</dbReference>
<dbReference type="AlphaFoldDB" id="A0A654M1Q1"/>
<evidence type="ECO:0000313" key="6">
    <source>
        <dbReference type="Proteomes" id="UP000058925"/>
    </source>
</evidence>
<name>A0A654M1Q1_9ARCH</name>
<keyword evidence="1" id="KW-0229">DNA integration</keyword>
<dbReference type="InterPro" id="IPR050639">
    <property type="entry name" value="SSR_resolvase"/>
</dbReference>
<evidence type="ECO:0000313" key="5">
    <source>
        <dbReference type="EMBL" id="ALI36513.1"/>
    </source>
</evidence>
<dbReference type="InterPro" id="IPR006119">
    <property type="entry name" value="Resolv_N"/>
</dbReference>
<protein>
    <submittedName>
        <fullName evidence="5">DNA-invertase from lambdoid prophage Rac</fullName>
    </submittedName>
</protein>
<dbReference type="PANTHER" id="PTHR30461:SF19">
    <property type="entry name" value="SITE-SPECIFIC RECOMBINASE RESOLVASE FAMILY"/>
    <property type="match status" value="1"/>
</dbReference>
<evidence type="ECO:0000256" key="2">
    <source>
        <dbReference type="ARBA" id="ARBA00023125"/>
    </source>
</evidence>
<keyword evidence="6" id="KW-1185">Reference proteome</keyword>
<organism evidence="5 6">
    <name type="scientific">Candidatus Nitrosocosmicus oleophilus</name>
    <dbReference type="NCBI Taxonomy" id="1353260"/>
    <lineage>
        <taxon>Archaea</taxon>
        <taxon>Nitrososphaerota</taxon>
        <taxon>Nitrososphaeria</taxon>
        <taxon>Nitrososphaerales</taxon>
        <taxon>Nitrososphaeraceae</taxon>
        <taxon>Candidatus Nitrosocosmicus</taxon>
    </lineage>
</organism>
<dbReference type="Proteomes" id="UP000058925">
    <property type="component" value="Chromosome"/>
</dbReference>
<dbReference type="InterPro" id="IPR006118">
    <property type="entry name" value="Recombinase_CS"/>
</dbReference>
<evidence type="ECO:0000256" key="1">
    <source>
        <dbReference type="ARBA" id="ARBA00022908"/>
    </source>
</evidence>
<dbReference type="InterPro" id="IPR036162">
    <property type="entry name" value="Resolvase-like_N_sf"/>
</dbReference>
<dbReference type="Gene3D" id="3.40.50.1390">
    <property type="entry name" value="Resolvase, N-terminal catalytic domain"/>
    <property type="match status" value="1"/>
</dbReference>
<dbReference type="GO" id="GO:0015074">
    <property type="term" value="P:DNA integration"/>
    <property type="evidence" value="ECO:0007669"/>
    <property type="project" value="UniProtKB-KW"/>
</dbReference>
<accession>A0A654M1Q1</accession>
<evidence type="ECO:0000259" key="4">
    <source>
        <dbReference type="PROSITE" id="PS51736"/>
    </source>
</evidence>
<dbReference type="CDD" id="cd00338">
    <property type="entry name" value="Ser_Recombinase"/>
    <property type="match status" value="1"/>
</dbReference>
<evidence type="ECO:0000256" key="3">
    <source>
        <dbReference type="ARBA" id="ARBA00023172"/>
    </source>
</evidence>
<proteinExistence type="predicted"/>
<keyword evidence="2" id="KW-0238">DNA-binding</keyword>
<dbReference type="GO" id="GO:0003677">
    <property type="term" value="F:DNA binding"/>
    <property type="evidence" value="ECO:0007669"/>
    <property type="project" value="UniProtKB-KW"/>
</dbReference>
<dbReference type="SMART" id="SM00857">
    <property type="entry name" value="Resolvase"/>
    <property type="match status" value="1"/>
</dbReference>
<reference evidence="6" key="1">
    <citation type="submission" date="2015-10" db="EMBL/GenBank/DDBJ databases">
        <title>Niche specialization of a soil ammonia-oxidizing archaeon, Candidatus Nitrosocosmicus oleophilus.</title>
        <authorList>
            <person name="Jung M.-Y."/>
            <person name="Rhee S.-K."/>
        </authorList>
    </citation>
    <scope>NUCLEOTIDE SEQUENCE [LARGE SCALE GENOMIC DNA]</scope>
    <source>
        <strain evidence="6">MY3</strain>
    </source>
</reference>
<dbReference type="PROSITE" id="PS51736">
    <property type="entry name" value="RECOMBINASES_3"/>
    <property type="match status" value="1"/>
</dbReference>
<gene>
    <name evidence="5" type="primary">pinR</name>
    <name evidence="5" type="ORF">NMY3_02316</name>
</gene>
<dbReference type="EMBL" id="CP012850">
    <property type="protein sequence ID" value="ALI36513.1"/>
    <property type="molecule type" value="Genomic_DNA"/>
</dbReference>
<dbReference type="KEGG" id="taa:NMY3_02316"/>
<dbReference type="PANTHER" id="PTHR30461">
    <property type="entry name" value="DNA-INVERTASE FROM LAMBDOID PROPHAGE"/>
    <property type="match status" value="1"/>
</dbReference>
<feature type="domain" description="Resolvase/invertase-type recombinase catalytic" evidence="4">
    <location>
        <begin position="6"/>
        <end position="153"/>
    </location>
</feature>
<dbReference type="PROSITE" id="PS00397">
    <property type="entry name" value="RECOMBINASES_1"/>
    <property type="match status" value="1"/>
</dbReference>
<keyword evidence="3" id="KW-0233">DNA recombination</keyword>